<keyword evidence="1" id="KW-0472">Membrane</keyword>
<feature type="domain" description="Bacterial repeat" evidence="2">
    <location>
        <begin position="405"/>
        <end position="434"/>
    </location>
</feature>
<dbReference type="InterPro" id="IPR015943">
    <property type="entry name" value="WD40/YVTN_repeat-like_dom_sf"/>
</dbReference>
<keyword evidence="4" id="KW-1185">Reference proteome</keyword>
<dbReference type="AlphaFoldDB" id="A0A557ST68"/>
<dbReference type="PANTHER" id="PTHR47197:SF3">
    <property type="entry name" value="DIHYDRO-HEME D1 DEHYDROGENASE"/>
    <property type="match status" value="1"/>
</dbReference>
<organism evidence="3 4">
    <name type="scientific">Candidatus Nitrosocosmicus arcticus</name>
    <dbReference type="NCBI Taxonomy" id="2035267"/>
    <lineage>
        <taxon>Archaea</taxon>
        <taxon>Nitrososphaerota</taxon>
        <taxon>Nitrososphaeria</taxon>
        <taxon>Nitrososphaerales</taxon>
        <taxon>Nitrososphaeraceae</taxon>
        <taxon>Candidatus Nitrosocosmicus</taxon>
    </lineage>
</organism>
<evidence type="ECO:0000313" key="3">
    <source>
        <dbReference type="EMBL" id="TVP39809.1"/>
    </source>
</evidence>
<evidence type="ECO:0000256" key="1">
    <source>
        <dbReference type="SAM" id="Phobius"/>
    </source>
</evidence>
<dbReference type="InterPro" id="IPR044060">
    <property type="entry name" value="Bacterial_rp_domain"/>
</dbReference>
<proteinExistence type="predicted"/>
<dbReference type="Pfam" id="PF18998">
    <property type="entry name" value="Flg_new_2"/>
    <property type="match status" value="1"/>
</dbReference>
<gene>
    <name evidence="3" type="ORF">NARC_110020</name>
</gene>
<dbReference type="SUPFAM" id="SSF50974">
    <property type="entry name" value="Nitrous oxide reductase, N-terminal domain"/>
    <property type="match status" value="2"/>
</dbReference>
<feature type="transmembrane region" description="Helical" evidence="1">
    <location>
        <begin position="461"/>
        <end position="480"/>
    </location>
</feature>
<dbReference type="Gene3D" id="2.130.10.10">
    <property type="entry name" value="YVTN repeat-like/Quinoprotein amine dehydrogenase"/>
    <property type="match status" value="3"/>
</dbReference>
<name>A0A557ST68_9ARCH</name>
<protein>
    <recommendedName>
        <fullName evidence="2">Bacterial repeat domain-containing protein</fullName>
    </recommendedName>
</protein>
<reference evidence="3 4" key="1">
    <citation type="journal article" date="2019" name="Front. Microbiol.">
        <title>Ammonia Oxidation by the Arctic Terrestrial Thaumarchaeote Candidatus Nitrosocosmicus arcticus Is Stimulated by Increasing Temperatures.</title>
        <authorList>
            <person name="Alves R.J.E."/>
            <person name="Kerou M."/>
            <person name="Zappe A."/>
            <person name="Bittner R."/>
            <person name="Abby S.S."/>
            <person name="Schmidt H.A."/>
            <person name="Pfeifer K."/>
            <person name="Schleper C."/>
        </authorList>
    </citation>
    <scope>NUCLEOTIDE SEQUENCE [LARGE SCALE GENOMIC DNA]</scope>
    <source>
        <strain evidence="3 4">Kfb</strain>
    </source>
</reference>
<dbReference type="InterPro" id="IPR011964">
    <property type="entry name" value="YVTN_b-propeller_repeat"/>
</dbReference>
<evidence type="ECO:0000259" key="2">
    <source>
        <dbReference type="Pfam" id="PF18998"/>
    </source>
</evidence>
<dbReference type="NCBIfam" id="TIGR02276">
    <property type="entry name" value="beta_rpt_yvtn"/>
    <property type="match status" value="4"/>
</dbReference>
<dbReference type="Proteomes" id="UP000315289">
    <property type="component" value="Unassembled WGS sequence"/>
</dbReference>
<dbReference type="InterPro" id="IPR011045">
    <property type="entry name" value="N2O_reductase_N"/>
</dbReference>
<dbReference type="EMBL" id="VOAH01000011">
    <property type="protein sequence ID" value="TVP39809.1"/>
    <property type="molecule type" value="Genomic_DNA"/>
</dbReference>
<dbReference type="InterPro" id="IPR051200">
    <property type="entry name" value="Host-pathogen_enzymatic-act"/>
</dbReference>
<comment type="caution">
    <text evidence="3">The sequence shown here is derived from an EMBL/GenBank/DDBJ whole genome shotgun (WGS) entry which is preliminary data.</text>
</comment>
<sequence>MNSCLLIFISFSFLTLVNLQGYFDPPSTVDRQILSRAMTVDQGMMLASNMVMAQEDDKKFISGFNTGSYPVGITTNPITNKIYVANQYSNTVSVFDANTDKLISTVQTGIFPYSIDTNQFNNRIYVTNRGSNDVTVIDGSTDSVIDNITVGKSPVQVAVDQSSSWVYVTNIDSNSLSVIDGITNDVIRTISGISTPYGISVNPVSNKVYVSNIANSTITVMDEDNSSFIKNIPVGKAPVGIDINEERNIVYVTNYASNSLSLINGTNDTVVKTIQTGESPVGVKINPVLNKVYVSNIASNTVSVINETSSEKIKDIAVNPSSIIERAEYPYAIPTNIKFPLIASFVAVDPITNLVYVTNTASNTLSIIDGIEDESIVRIGFDTNPDNSGFIECNGIKNLNQNTTTITTDNEATCTAVPERGYTFDSWSGLAFSTENPLKFKSSEYGNILANFRPTLSTEQYIFLIGGVTGMSSVLLGWFFKGGQRRKFNKLIQITNKAIQDADVGDKTESIIKLENLRRDIFNTYRRGSLTDFQFDFLDKRLINYINKISNL</sequence>
<dbReference type="PANTHER" id="PTHR47197">
    <property type="entry name" value="PROTEIN NIRF"/>
    <property type="match status" value="1"/>
</dbReference>
<keyword evidence="1" id="KW-0812">Transmembrane</keyword>
<accession>A0A557ST68</accession>
<evidence type="ECO:0000313" key="4">
    <source>
        <dbReference type="Proteomes" id="UP000315289"/>
    </source>
</evidence>
<keyword evidence="1" id="KW-1133">Transmembrane helix</keyword>